<keyword evidence="2" id="KW-1185">Reference proteome</keyword>
<dbReference type="Proteomes" id="UP000568664">
    <property type="component" value="Unassembled WGS sequence"/>
</dbReference>
<dbReference type="AlphaFoldDB" id="A0A7Y0Q5J5"/>
<comment type="caution">
    <text evidence="1">The sequence shown here is derived from an EMBL/GenBank/DDBJ whole genome shotgun (WGS) entry which is preliminary data.</text>
</comment>
<proteinExistence type="predicted"/>
<organism evidence="1 2">
    <name type="scientific">Thalassotalea algicola</name>
    <dbReference type="NCBI Taxonomy" id="2716224"/>
    <lineage>
        <taxon>Bacteria</taxon>
        <taxon>Pseudomonadati</taxon>
        <taxon>Pseudomonadota</taxon>
        <taxon>Gammaproteobacteria</taxon>
        <taxon>Alteromonadales</taxon>
        <taxon>Colwelliaceae</taxon>
        <taxon>Thalassotalea</taxon>
    </lineage>
</organism>
<dbReference type="InterPro" id="IPR045508">
    <property type="entry name" value="DUF6482"/>
</dbReference>
<dbReference type="RefSeq" id="WP_169073707.1">
    <property type="nucleotide sequence ID" value="NZ_JABBXH010000001.1"/>
</dbReference>
<evidence type="ECO:0000313" key="2">
    <source>
        <dbReference type="Proteomes" id="UP000568664"/>
    </source>
</evidence>
<accession>A0A7Y0Q5J5</accession>
<evidence type="ECO:0000313" key="1">
    <source>
        <dbReference type="EMBL" id="NMP30393.1"/>
    </source>
</evidence>
<gene>
    <name evidence="1" type="ORF">HII17_02360</name>
</gene>
<name>A0A7Y0Q5J5_9GAMM</name>
<reference evidence="1 2" key="1">
    <citation type="submission" date="2020-04" db="EMBL/GenBank/DDBJ databases">
        <title>Thalassotalea sp. M1531, isolated from the surface of marine red alga.</title>
        <authorList>
            <person name="Pang L."/>
            <person name="Lu D.-C."/>
        </authorList>
    </citation>
    <scope>NUCLEOTIDE SEQUENCE [LARGE SCALE GENOMIC DNA]</scope>
    <source>
        <strain evidence="1 2">M1531</strain>
    </source>
</reference>
<dbReference type="EMBL" id="JABBXH010000001">
    <property type="protein sequence ID" value="NMP30393.1"/>
    <property type="molecule type" value="Genomic_DNA"/>
</dbReference>
<sequence length="83" mass="9042">MECKPTIIGIADSTHYLVGMTDAKDNFTALPSLQDVAICTSLSEAKILLKRQKIDTAQLTLQSAYDEMCGLPASAITNQTIYF</sequence>
<dbReference type="Pfam" id="PF20090">
    <property type="entry name" value="DUF6482"/>
    <property type="match status" value="1"/>
</dbReference>
<protein>
    <submittedName>
        <fullName evidence="1">Uncharacterized protein</fullName>
    </submittedName>
</protein>